<evidence type="ECO:0000313" key="7">
    <source>
        <dbReference type="EMBL" id="ROT80989.1"/>
    </source>
</evidence>
<reference evidence="7 8" key="2">
    <citation type="submission" date="2019-01" db="EMBL/GenBank/DDBJ databases">
        <title>The decoding of complex shrimp genome reveals the adaptation for benthos swimmer, frequently molting mechanism and breeding impact on genome.</title>
        <authorList>
            <person name="Sun Y."/>
            <person name="Gao Y."/>
            <person name="Yu Y."/>
        </authorList>
    </citation>
    <scope>NUCLEOTIDE SEQUENCE [LARGE SCALE GENOMIC DNA]</scope>
    <source>
        <tissue evidence="7">Muscle</tissue>
    </source>
</reference>
<keyword evidence="8" id="KW-1185">Reference proteome</keyword>
<dbReference type="InterPro" id="IPR011206">
    <property type="entry name" value="Citrate_lyase_beta/mcl1/mcl2"/>
</dbReference>
<dbReference type="EMBL" id="QCYY01001042">
    <property type="protein sequence ID" value="ROT80989.1"/>
    <property type="molecule type" value="Genomic_DNA"/>
</dbReference>
<dbReference type="GO" id="GO:0046872">
    <property type="term" value="F:metal ion binding"/>
    <property type="evidence" value="ECO:0007669"/>
    <property type="project" value="UniProtKB-KW"/>
</dbReference>
<evidence type="ECO:0000259" key="6">
    <source>
        <dbReference type="Pfam" id="PF03328"/>
    </source>
</evidence>
<dbReference type="PIRSF" id="PIRSF015582">
    <property type="entry name" value="Cit_lyase_B"/>
    <property type="match status" value="1"/>
</dbReference>
<dbReference type="InterPro" id="IPR040442">
    <property type="entry name" value="Pyrv_kinase-like_dom_sf"/>
</dbReference>
<evidence type="ECO:0000256" key="2">
    <source>
        <dbReference type="ARBA" id="ARBA00022723"/>
    </source>
</evidence>
<dbReference type="OrthoDB" id="1773at2759"/>
<evidence type="ECO:0000256" key="4">
    <source>
        <dbReference type="PIRSR" id="PIRSR015582-1"/>
    </source>
</evidence>
<sequence length="253" mass="28150">MKTLRFCSSLFRINSTQANKNGINPALRFSTTSTIWGPENKRYIPRRAVLYVPGSDERKLKKIPSLGADCIVMDCEDGVALSKKAAARSTIHRVLDKQEIDFMGKDCSVRFNSADSGLCELDMVEVLSAAHLPTTVHLPKVESPEQLDWFSEKLSHALGSRRLQEKLRLIIFTESAQSLLDLPAICRRGVELSRDAPFSLDGVVFGSDDFCADIGATRTNEAKELSFARQYVVTVAKAFKLQAIDLVYIDYKG</sequence>
<evidence type="ECO:0000256" key="5">
    <source>
        <dbReference type="PIRSR" id="PIRSR015582-2"/>
    </source>
</evidence>
<feature type="binding site" evidence="4">
    <location>
        <position position="110"/>
    </location>
    <ligand>
        <name>substrate</name>
    </ligand>
</feature>
<dbReference type="PANTHER" id="PTHR11105:SF0">
    <property type="entry name" value="CITRAMALYL-COA LYASE, MITOCHONDRIAL"/>
    <property type="match status" value="1"/>
</dbReference>
<dbReference type="InterPro" id="IPR040186">
    <property type="entry name" value="Citramalyl-CoA_lyase"/>
</dbReference>
<organism evidence="7 8">
    <name type="scientific">Penaeus vannamei</name>
    <name type="common">Whiteleg shrimp</name>
    <name type="synonym">Litopenaeus vannamei</name>
    <dbReference type="NCBI Taxonomy" id="6689"/>
    <lineage>
        <taxon>Eukaryota</taxon>
        <taxon>Metazoa</taxon>
        <taxon>Ecdysozoa</taxon>
        <taxon>Arthropoda</taxon>
        <taxon>Crustacea</taxon>
        <taxon>Multicrustacea</taxon>
        <taxon>Malacostraca</taxon>
        <taxon>Eumalacostraca</taxon>
        <taxon>Eucarida</taxon>
        <taxon>Decapoda</taxon>
        <taxon>Dendrobranchiata</taxon>
        <taxon>Penaeoidea</taxon>
        <taxon>Penaeidae</taxon>
        <taxon>Penaeus</taxon>
    </lineage>
</organism>
<feature type="binding site" evidence="5">
    <location>
        <position position="209"/>
    </location>
    <ligand>
        <name>Mg(2+)</name>
        <dbReference type="ChEBI" id="CHEBI:18420"/>
    </ligand>
</feature>
<evidence type="ECO:0000256" key="1">
    <source>
        <dbReference type="ARBA" id="ARBA00001946"/>
    </source>
</evidence>
<dbReference type="InterPro" id="IPR005000">
    <property type="entry name" value="Aldolase/citrate-lyase_domain"/>
</dbReference>
<keyword evidence="7" id="KW-0456">Lyase</keyword>
<dbReference type="AlphaFoldDB" id="A0A423TX00"/>
<reference evidence="7 8" key="1">
    <citation type="submission" date="2018-04" db="EMBL/GenBank/DDBJ databases">
        <authorList>
            <person name="Zhang X."/>
            <person name="Yuan J."/>
            <person name="Li F."/>
            <person name="Xiang J."/>
        </authorList>
    </citation>
    <scope>NUCLEOTIDE SEQUENCE [LARGE SCALE GENOMIC DNA]</scope>
    <source>
        <tissue evidence="7">Muscle</tissue>
    </source>
</reference>
<proteinExistence type="predicted"/>
<keyword evidence="3 5" id="KW-0460">Magnesium</keyword>
<dbReference type="InterPro" id="IPR015813">
    <property type="entry name" value="Pyrv/PenolPyrv_kinase-like_dom"/>
</dbReference>
<evidence type="ECO:0000313" key="8">
    <source>
        <dbReference type="Proteomes" id="UP000283509"/>
    </source>
</evidence>
<comment type="caution">
    <text evidence="7">The sequence shown here is derived from an EMBL/GenBank/DDBJ whole genome shotgun (WGS) entry which is preliminary data.</text>
</comment>
<keyword evidence="2 5" id="KW-0479">Metal-binding</keyword>
<name>A0A423TX00_PENVA</name>
<feature type="domain" description="HpcH/HpaI aldolase/citrate lyase" evidence="6">
    <location>
        <begin position="47"/>
        <end position="251"/>
    </location>
</feature>
<feature type="binding site" evidence="5">
    <location>
        <position position="174"/>
    </location>
    <ligand>
        <name>Mg(2+)</name>
        <dbReference type="ChEBI" id="CHEBI:18420"/>
    </ligand>
</feature>
<dbReference type="GO" id="GO:0106064">
    <property type="term" value="P:regulation of cobalamin metabolic process"/>
    <property type="evidence" value="ECO:0007669"/>
    <property type="project" value="TreeGrafter"/>
</dbReference>
<accession>A0A423TX00</accession>
<dbReference type="Pfam" id="PF03328">
    <property type="entry name" value="HpcH_HpaI"/>
    <property type="match status" value="1"/>
</dbReference>
<feature type="binding site" evidence="4">
    <location>
        <position position="174"/>
    </location>
    <ligand>
        <name>substrate</name>
    </ligand>
</feature>
<gene>
    <name evidence="7" type="ORF">C7M84_000274</name>
</gene>
<evidence type="ECO:0000256" key="3">
    <source>
        <dbReference type="ARBA" id="ARBA00022842"/>
    </source>
</evidence>
<comment type="cofactor">
    <cofactor evidence="1">
        <name>Mg(2+)</name>
        <dbReference type="ChEBI" id="CHEBI:18420"/>
    </cofactor>
</comment>
<dbReference type="SUPFAM" id="SSF51621">
    <property type="entry name" value="Phosphoenolpyruvate/pyruvate domain"/>
    <property type="match status" value="1"/>
</dbReference>
<dbReference type="STRING" id="6689.A0A423TX00"/>
<dbReference type="Gene3D" id="3.20.20.60">
    <property type="entry name" value="Phosphoenolpyruvate-binding domains"/>
    <property type="match status" value="1"/>
</dbReference>
<dbReference type="PANTHER" id="PTHR11105">
    <property type="entry name" value="CITRATE LYASE SUBUNIT BETA-RELATED"/>
    <property type="match status" value="1"/>
</dbReference>
<dbReference type="GO" id="GO:0047777">
    <property type="term" value="F:(S)-citramalyl-CoA lyase activity"/>
    <property type="evidence" value="ECO:0007669"/>
    <property type="project" value="TreeGrafter"/>
</dbReference>
<dbReference type="Proteomes" id="UP000283509">
    <property type="component" value="Unassembled WGS sequence"/>
</dbReference>
<protein>
    <submittedName>
        <fullName evidence="7">Putative citrate lyase subunit beta-like protein</fullName>
    </submittedName>
</protein>